<keyword evidence="1" id="KW-0812">Transmembrane</keyword>
<name>A0A7W3N8A2_PRIAR</name>
<reference evidence="2" key="1">
    <citation type="submission" date="2020-08" db="EMBL/GenBank/DDBJ databases">
        <title>Functional genomics of gut bacteria from endangered species of beetles.</title>
        <authorList>
            <person name="Carlos-Shanley C."/>
        </authorList>
    </citation>
    <scope>NUCLEOTIDE SEQUENCE [LARGE SCALE GENOMIC DNA]</scope>
    <source>
        <strain evidence="2">S00060</strain>
    </source>
</reference>
<evidence type="ECO:0000313" key="2">
    <source>
        <dbReference type="EMBL" id="MBA9038184.1"/>
    </source>
</evidence>
<proteinExistence type="predicted"/>
<dbReference type="Proteomes" id="UP000543174">
    <property type="component" value="Unassembled WGS sequence"/>
</dbReference>
<keyword evidence="2" id="KW-0378">Hydrolase</keyword>
<dbReference type="GO" id="GO:0016787">
    <property type="term" value="F:hydrolase activity"/>
    <property type="evidence" value="ECO:0007669"/>
    <property type="project" value="UniProtKB-KW"/>
</dbReference>
<feature type="transmembrane region" description="Helical" evidence="1">
    <location>
        <begin position="12"/>
        <end position="31"/>
    </location>
</feature>
<gene>
    <name evidence="2" type="ORF">HNP21_001273</name>
</gene>
<evidence type="ECO:0000313" key="3">
    <source>
        <dbReference type="Proteomes" id="UP000543174"/>
    </source>
</evidence>
<keyword evidence="1" id="KW-1133">Transmembrane helix</keyword>
<dbReference type="AlphaFoldDB" id="A0A7W3N8A2"/>
<organism evidence="2 3">
    <name type="scientific">Priestia aryabhattai</name>
    <name type="common">Bacillus aryabhattai</name>
    <dbReference type="NCBI Taxonomy" id="412384"/>
    <lineage>
        <taxon>Bacteria</taxon>
        <taxon>Bacillati</taxon>
        <taxon>Bacillota</taxon>
        <taxon>Bacilli</taxon>
        <taxon>Bacillales</taxon>
        <taxon>Bacillaceae</taxon>
        <taxon>Priestia</taxon>
    </lineage>
</organism>
<keyword evidence="1" id="KW-0472">Membrane</keyword>
<feature type="transmembrane region" description="Helical" evidence="1">
    <location>
        <begin position="43"/>
        <end position="62"/>
    </location>
</feature>
<sequence>MHKGEKERLNIGIGLILLSVALLFLISGMFLRKKRKKVCSNSLLIAGTLILSASLLLLTGLYDPYANHI</sequence>
<evidence type="ECO:0000256" key="1">
    <source>
        <dbReference type="SAM" id="Phobius"/>
    </source>
</evidence>
<accession>A0A7W3N8A2</accession>
<protein>
    <submittedName>
        <fullName evidence="2">Effector of murein hydrolase</fullName>
    </submittedName>
</protein>
<dbReference type="EMBL" id="JACJHT010000001">
    <property type="protein sequence ID" value="MBA9038184.1"/>
    <property type="molecule type" value="Genomic_DNA"/>
</dbReference>
<comment type="caution">
    <text evidence="2">The sequence shown here is derived from an EMBL/GenBank/DDBJ whole genome shotgun (WGS) entry which is preliminary data.</text>
</comment>
<keyword evidence="3" id="KW-1185">Reference proteome</keyword>